<dbReference type="OrthoDB" id="10639835at2759"/>
<keyword evidence="3" id="KW-1185">Reference proteome</keyword>
<protein>
    <submittedName>
        <fullName evidence="2">Uncharacterized protein</fullName>
    </submittedName>
</protein>
<organism evidence="2 3">
    <name type="scientific">Ophiobolus disseminans</name>
    <dbReference type="NCBI Taxonomy" id="1469910"/>
    <lineage>
        <taxon>Eukaryota</taxon>
        <taxon>Fungi</taxon>
        <taxon>Dikarya</taxon>
        <taxon>Ascomycota</taxon>
        <taxon>Pezizomycotina</taxon>
        <taxon>Dothideomycetes</taxon>
        <taxon>Pleosporomycetidae</taxon>
        <taxon>Pleosporales</taxon>
        <taxon>Pleosporineae</taxon>
        <taxon>Phaeosphaeriaceae</taxon>
        <taxon>Ophiobolus</taxon>
    </lineage>
</organism>
<dbReference type="Proteomes" id="UP000799424">
    <property type="component" value="Unassembled WGS sequence"/>
</dbReference>
<dbReference type="AlphaFoldDB" id="A0A6A6ZP86"/>
<evidence type="ECO:0000313" key="2">
    <source>
        <dbReference type="EMBL" id="KAF2822676.1"/>
    </source>
</evidence>
<feature type="region of interest" description="Disordered" evidence="1">
    <location>
        <begin position="148"/>
        <end position="171"/>
    </location>
</feature>
<evidence type="ECO:0000313" key="3">
    <source>
        <dbReference type="Proteomes" id="UP000799424"/>
    </source>
</evidence>
<sequence length="171" mass="19109">MADTIGCPRQSRHHALYGGRFARFVLLRPAAARLWKGSEVLVGQHGFSRLRLNWMNLFYWGIEPRIASRGLDAGKEPPGYSERGSTMAVTFIYGPSVTEERALAMEGFEVAPCRRSRSACHSIVARDPAIIYVSEHDFLQGQVQVLDSGDQNKRSDSSQDIVARPGDWNDE</sequence>
<reference evidence="2" key="1">
    <citation type="journal article" date="2020" name="Stud. Mycol.">
        <title>101 Dothideomycetes genomes: a test case for predicting lifestyles and emergence of pathogens.</title>
        <authorList>
            <person name="Haridas S."/>
            <person name="Albert R."/>
            <person name="Binder M."/>
            <person name="Bloem J."/>
            <person name="Labutti K."/>
            <person name="Salamov A."/>
            <person name="Andreopoulos B."/>
            <person name="Baker S."/>
            <person name="Barry K."/>
            <person name="Bills G."/>
            <person name="Bluhm B."/>
            <person name="Cannon C."/>
            <person name="Castanera R."/>
            <person name="Culley D."/>
            <person name="Daum C."/>
            <person name="Ezra D."/>
            <person name="Gonzalez J."/>
            <person name="Henrissat B."/>
            <person name="Kuo A."/>
            <person name="Liang C."/>
            <person name="Lipzen A."/>
            <person name="Lutzoni F."/>
            <person name="Magnuson J."/>
            <person name="Mondo S."/>
            <person name="Nolan M."/>
            <person name="Ohm R."/>
            <person name="Pangilinan J."/>
            <person name="Park H.-J."/>
            <person name="Ramirez L."/>
            <person name="Alfaro M."/>
            <person name="Sun H."/>
            <person name="Tritt A."/>
            <person name="Yoshinaga Y."/>
            <person name="Zwiers L.-H."/>
            <person name="Turgeon B."/>
            <person name="Goodwin S."/>
            <person name="Spatafora J."/>
            <person name="Crous P."/>
            <person name="Grigoriev I."/>
        </authorList>
    </citation>
    <scope>NUCLEOTIDE SEQUENCE</scope>
    <source>
        <strain evidence="2">CBS 113818</strain>
    </source>
</reference>
<dbReference type="EMBL" id="MU006234">
    <property type="protein sequence ID" value="KAF2822676.1"/>
    <property type="molecule type" value="Genomic_DNA"/>
</dbReference>
<gene>
    <name evidence="2" type="ORF">CC86DRAFT_385599</name>
</gene>
<proteinExistence type="predicted"/>
<accession>A0A6A6ZP86</accession>
<name>A0A6A6ZP86_9PLEO</name>
<evidence type="ECO:0000256" key="1">
    <source>
        <dbReference type="SAM" id="MobiDB-lite"/>
    </source>
</evidence>